<keyword evidence="1" id="KW-0472">Membrane</keyword>
<dbReference type="GeneID" id="38470434"/>
<dbReference type="EMBL" id="CP034145">
    <property type="protein sequence ID" value="AZH24610.1"/>
    <property type="molecule type" value="Genomic_DNA"/>
</dbReference>
<evidence type="ECO:0000313" key="3">
    <source>
        <dbReference type="EMBL" id="RMB23733.1"/>
    </source>
</evidence>
<protein>
    <submittedName>
        <fullName evidence="3">Uncharacterized protein</fullName>
    </submittedName>
</protein>
<reference evidence="3 4" key="1">
    <citation type="journal article" date="2015" name="Stand. Genomic Sci.">
        <title>Genomic Encyclopedia of Bacterial and Archaeal Type Strains, Phase III: the genomes of soil and plant-associated and newly described type strains.</title>
        <authorList>
            <person name="Whitman W.B."/>
            <person name="Woyke T."/>
            <person name="Klenk H.P."/>
            <person name="Zhou Y."/>
            <person name="Lilburn T.G."/>
            <person name="Beck B.J."/>
            <person name="De Vos P."/>
            <person name="Vandamme P."/>
            <person name="Eisen J.A."/>
            <person name="Garrity G."/>
            <person name="Hugenholtz P."/>
            <person name="Kyrpides N.C."/>
        </authorList>
    </citation>
    <scope>NUCLEOTIDE SEQUENCE [LARGE SCALE GENOMIC DNA]</scope>
    <source>
        <strain evidence="3 4">CGMCC 1.10124</strain>
    </source>
</reference>
<feature type="transmembrane region" description="Helical" evidence="1">
    <location>
        <begin position="134"/>
        <end position="154"/>
    </location>
</feature>
<dbReference type="AlphaFoldDB" id="A0A3M0E6K5"/>
<evidence type="ECO:0000256" key="1">
    <source>
        <dbReference type="SAM" id="Phobius"/>
    </source>
</evidence>
<evidence type="ECO:0000313" key="4">
    <source>
        <dbReference type="Proteomes" id="UP000277326"/>
    </source>
</evidence>
<feature type="transmembrane region" description="Helical" evidence="1">
    <location>
        <begin position="160"/>
        <end position="181"/>
    </location>
</feature>
<feature type="transmembrane region" description="Helical" evidence="1">
    <location>
        <begin position="33"/>
        <end position="54"/>
    </location>
</feature>
<organism evidence="3 4">
    <name type="scientific">Haloplanus aerogenes</name>
    <dbReference type="NCBI Taxonomy" id="660522"/>
    <lineage>
        <taxon>Archaea</taxon>
        <taxon>Methanobacteriati</taxon>
        <taxon>Methanobacteriota</taxon>
        <taxon>Stenosarchaea group</taxon>
        <taxon>Halobacteria</taxon>
        <taxon>Halobacteriales</taxon>
        <taxon>Haloferacaceae</taxon>
        <taxon>Haloplanus</taxon>
    </lineage>
</organism>
<proteinExistence type="predicted"/>
<keyword evidence="1" id="KW-1133">Transmembrane helix</keyword>
<evidence type="ECO:0000313" key="5">
    <source>
        <dbReference type="Proteomes" id="UP000282007"/>
    </source>
</evidence>
<accession>A0A3M0E6K5</accession>
<evidence type="ECO:0000313" key="2">
    <source>
        <dbReference type="EMBL" id="AZH24610.1"/>
    </source>
</evidence>
<reference evidence="2 5" key="2">
    <citation type="submission" date="2018-07" db="EMBL/GenBank/DDBJ databases">
        <title>Genome sequences of Haloplanus aerogenes JCM 16430T.</title>
        <authorList>
            <person name="Kim Y.B."/>
            <person name="Roh S.W."/>
        </authorList>
    </citation>
    <scope>NUCLEOTIDE SEQUENCE [LARGE SCALE GENOMIC DNA]</scope>
    <source>
        <strain evidence="2 5">JCM 16430</strain>
    </source>
</reference>
<dbReference type="Proteomes" id="UP000277326">
    <property type="component" value="Unassembled WGS sequence"/>
</dbReference>
<keyword evidence="1" id="KW-0812">Transmembrane</keyword>
<keyword evidence="5" id="KW-1185">Reference proteome</keyword>
<dbReference type="KEGG" id="haer:DU502_04070"/>
<dbReference type="OrthoDB" id="350874at2157"/>
<gene>
    <name evidence="3" type="ORF">ATH50_0963</name>
    <name evidence="2" type="ORF">DU502_04070</name>
</gene>
<reference evidence="3" key="3">
    <citation type="submission" date="2018-10" db="EMBL/GenBank/DDBJ databases">
        <authorList>
            <person name="Whitman W."/>
            <person name="Huntemann M."/>
            <person name="Clum A."/>
            <person name="Pillay M."/>
            <person name="Palaniappan K."/>
            <person name="Varghese N."/>
            <person name="Mikhailova N."/>
            <person name="Stamatis D."/>
            <person name="Reddy T."/>
            <person name="Daum C."/>
            <person name="Shapiro N."/>
            <person name="Ivanova N."/>
            <person name="Kyrpides N."/>
            <person name="Woyke T."/>
        </authorList>
    </citation>
    <scope>NUCLEOTIDE SEQUENCE</scope>
    <source>
        <strain evidence="3">CGMCC 1.10124</strain>
    </source>
</reference>
<name>A0A3M0E6K5_9EURY</name>
<feature type="transmembrane region" description="Helical" evidence="1">
    <location>
        <begin position="105"/>
        <end position="122"/>
    </location>
</feature>
<dbReference type="RefSeq" id="WP_124897013.1">
    <property type="nucleotide sequence ID" value="NZ_CP034145.1"/>
</dbReference>
<feature type="transmembrane region" description="Helical" evidence="1">
    <location>
        <begin position="66"/>
        <end position="85"/>
    </location>
</feature>
<sequence>MNKQAFVLSSVGLVLLCVSIAMGGLSTGYGKGAIPILLRIGVGYTVLGVLTALLQPISVRKGYLNALGTVIVLFVVGVGVMYYDLGIQPPEYGTPLTIPLLVGNQIQLSLIMLPIPAGYISGRLISEEKHSMSMLLLSSAIVVGALGSTKVALAQGSAPGFTTVYFFVSTLAVGIFSLLPLSVMSRFDPNSTVFERDS</sequence>
<dbReference type="EMBL" id="REFS01000002">
    <property type="protein sequence ID" value="RMB23733.1"/>
    <property type="molecule type" value="Genomic_DNA"/>
</dbReference>
<dbReference type="Proteomes" id="UP000282007">
    <property type="component" value="Chromosome"/>
</dbReference>